<dbReference type="GO" id="GO:0003677">
    <property type="term" value="F:DNA binding"/>
    <property type="evidence" value="ECO:0007669"/>
    <property type="project" value="UniProtKB-KW"/>
</dbReference>
<dbReference type="EMBL" id="JBHLVF010000041">
    <property type="protein sequence ID" value="MFC0395502.1"/>
    <property type="molecule type" value="Genomic_DNA"/>
</dbReference>
<keyword evidence="2" id="KW-0238">DNA-binding</keyword>
<gene>
    <name evidence="2" type="ORF">ACFFJ8_29555</name>
</gene>
<dbReference type="PANTHER" id="PTHR21180">
    <property type="entry name" value="ENDONUCLEASE/EXONUCLEASE/PHOSPHATASE FAMILY DOMAIN-CONTAINING PROTEIN 1"/>
    <property type="match status" value="1"/>
</dbReference>
<comment type="caution">
    <text evidence="2">The sequence shown here is derived from an EMBL/GenBank/DDBJ whole genome shotgun (WGS) entry which is preliminary data.</text>
</comment>
<sequence>MRKRFIRLVSRETWLMGALILAGAVMLGFALRETTAKEPPGWVAMNEQVEAVLASQAKEEEQANNQEKGTSAVEKGAAVKADNGAEAAAVKEPQADQADQVAPSEASSRGTSAEQSEGKPPIVKDEADSSGKIDINRATAEQLDELPGIGAAKAKAIIADREKNGPFQSTKDLLRVKGIGTKLLEKMNPLIVAGS</sequence>
<keyword evidence="3" id="KW-1185">Reference proteome</keyword>
<feature type="region of interest" description="Disordered" evidence="1">
    <location>
        <begin position="58"/>
        <end position="140"/>
    </location>
</feature>
<dbReference type="PANTHER" id="PTHR21180:SF32">
    <property type="entry name" value="ENDONUCLEASE_EXONUCLEASE_PHOSPHATASE FAMILY DOMAIN-CONTAINING PROTEIN 1"/>
    <property type="match status" value="1"/>
</dbReference>
<protein>
    <submittedName>
        <fullName evidence="2">ComEA family DNA-binding protein</fullName>
    </submittedName>
</protein>
<evidence type="ECO:0000313" key="3">
    <source>
        <dbReference type="Proteomes" id="UP001589818"/>
    </source>
</evidence>
<evidence type="ECO:0000256" key="1">
    <source>
        <dbReference type="SAM" id="MobiDB-lite"/>
    </source>
</evidence>
<dbReference type="Gene3D" id="1.10.150.280">
    <property type="entry name" value="AF1531-like domain"/>
    <property type="match status" value="1"/>
</dbReference>
<dbReference type="RefSeq" id="WP_204816596.1">
    <property type="nucleotide sequence ID" value="NZ_JANHOF010000001.1"/>
</dbReference>
<name>A0ABV6JHY5_9BACL</name>
<dbReference type="InterPro" id="IPR004509">
    <property type="entry name" value="Competence_ComEA_HhH"/>
</dbReference>
<proteinExistence type="predicted"/>
<accession>A0ABV6JHY5</accession>
<dbReference type="Proteomes" id="UP001589818">
    <property type="component" value="Unassembled WGS sequence"/>
</dbReference>
<dbReference type="InterPro" id="IPR051675">
    <property type="entry name" value="Endo/Exo/Phosphatase_dom_1"/>
</dbReference>
<reference evidence="2 3" key="1">
    <citation type="submission" date="2024-09" db="EMBL/GenBank/DDBJ databases">
        <authorList>
            <person name="Sun Q."/>
            <person name="Mori K."/>
        </authorList>
    </citation>
    <scope>NUCLEOTIDE SEQUENCE [LARGE SCALE GENOMIC DNA]</scope>
    <source>
        <strain evidence="2 3">CCM 4839</strain>
    </source>
</reference>
<organism evidence="2 3">
    <name type="scientific">Paenibacillus mendelii</name>
    <dbReference type="NCBI Taxonomy" id="206163"/>
    <lineage>
        <taxon>Bacteria</taxon>
        <taxon>Bacillati</taxon>
        <taxon>Bacillota</taxon>
        <taxon>Bacilli</taxon>
        <taxon>Bacillales</taxon>
        <taxon>Paenibacillaceae</taxon>
        <taxon>Paenibacillus</taxon>
    </lineage>
</organism>
<dbReference type="InterPro" id="IPR010994">
    <property type="entry name" value="RuvA_2-like"/>
</dbReference>
<feature type="compositionally biased region" description="Basic and acidic residues" evidence="1">
    <location>
        <begin position="122"/>
        <end position="135"/>
    </location>
</feature>
<evidence type="ECO:0000313" key="2">
    <source>
        <dbReference type="EMBL" id="MFC0395502.1"/>
    </source>
</evidence>
<feature type="compositionally biased region" description="Polar residues" evidence="1">
    <location>
        <begin position="105"/>
        <end position="115"/>
    </location>
</feature>
<dbReference type="Pfam" id="PF12836">
    <property type="entry name" value="HHH_3"/>
    <property type="match status" value="1"/>
</dbReference>
<dbReference type="SUPFAM" id="SSF47781">
    <property type="entry name" value="RuvA domain 2-like"/>
    <property type="match status" value="1"/>
</dbReference>
<dbReference type="NCBIfam" id="TIGR00426">
    <property type="entry name" value="competence protein ComEA helix-hairpin-helix repeat region"/>
    <property type="match status" value="1"/>
</dbReference>